<evidence type="ECO:0000313" key="3">
    <source>
        <dbReference type="Proteomes" id="UP000078532"/>
    </source>
</evidence>
<dbReference type="GO" id="GO:0016757">
    <property type="term" value="F:glycosyltransferase activity"/>
    <property type="evidence" value="ECO:0007669"/>
    <property type="project" value="TreeGrafter"/>
</dbReference>
<dbReference type="AlphaFoldDB" id="A0A1B7LKQ2"/>
<dbReference type="PANTHER" id="PTHR45947:SF3">
    <property type="entry name" value="SULFOQUINOVOSYL TRANSFERASE SQD2"/>
    <property type="match status" value="1"/>
</dbReference>
<dbReference type="Pfam" id="PF13439">
    <property type="entry name" value="Glyco_transf_4"/>
    <property type="match status" value="1"/>
</dbReference>
<keyword evidence="3" id="KW-1185">Reference proteome</keyword>
<organism evidence="2 3">
    <name type="scientific">Desulfotomaculum copahuensis</name>
    <dbReference type="NCBI Taxonomy" id="1838280"/>
    <lineage>
        <taxon>Bacteria</taxon>
        <taxon>Bacillati</taxon>
        <taxon>Bacillota</taxon>
        <taxon>Clostridia</taxon>
        <taxon>Eubacteriales</taxon>
        <taxon>Desulfotomaculaceae</taxon>
        <taxon>Desulfotomaculum</taxon>
    </lineage>
</organism>
<dbReference type="InterPro" id="IPR050194">
    <property type="entry name" value="Glycosyltransferase_grp1"/>
</dbReference>
<dbReference type="Pfam" id="PF13692">
    <property type="entry name" value="Glyco_trans_1_4"/>
    <property type="match status" value="1"/>
</dbReference>
<sequence length="402" mass="43825">MKICDLTNFYHEQSGGVKTYLHQKMDYIADCRGVEHLVIVPGAANLEKRRGNSTIQRLKAPELPFARPYRLIMDAGRVDELLGQFSPDIIEVGCPYFLPLAIAARRKYHCRLAGFYHSDFPRAYVRTTARLIGRIPAAMLEKAAFAYVRAMYRRMDLTLAPSLAVASALVRHGVGNVQVLSLGVDMKNFHPGLRSRWLRLRLGIAPEQVLLLYVGRFAREKGLDVLMPAFELLSAQHPGRYHLLLIGGGALEGELREWAAGRAVTVGGYLPADQVAAVYASADLFVTAGRAETFGLTVLEAQASGLPVVAAASGAAAETVAPGAGVLIRPDDPAGLAAAIAGLPTQNLRSLGRQARRYVEVNYGWEKTFRKLFAFYRELLGFRRQPLAEAPSGATGRKIAGA</sequence>
<reference evidence="2 3" key="1">
    <citation type="submission" date="2016-04" db="EMBL/GenBank/DDBJ databases">
        <authorList>
            <person name="Evans L.H."/>
            <person name="Alamgir A."/>
            <person name="Owens N."/>
            <person name="Weber N.D."/>
            <person name="Virtaneva K."/>
            <person name="Barbian K."/>
            <person name="Babar A."/>
            <person name="Rosenke K."/>
        </authorList>
    </citation>
    <scope>NUCLEOTIDE SEQUENCE [LARGE SCALE GENOMIC DNA]</scope>
    <source>
        <strain evidence="2 3">LMa1</strain>
    </source>
</reference>
<dbReference type="Gene3D" id="3.40.50.2000">
    <property type="entry name" value="Glycogen Phosphorylase B"/>
    <property type="match status" value="2"/>
</dbReference>
<dbReference type="RefSeq" id="WP_066665883.1">
    <property type="nucleotide sequence ID" value="NZ_LYVF01000002.1"/>
</dbReference>
<dbReference type="STRING" id="1838280.A6M21_02170"/>
<feature type="domain" description="Glycosyltransferase subfamily 4-like N-terminal" evidence="1">
    <location>
        <begin position="15"/>
        <end position="186"/>
    </location>
</feature>
<gene>
    <name evidence="2" type="ORF">A6M21_02170</name>
</gene>
<dbReference type="PANTHER" id="PTHR45947">
    <property type="entry name" value="SULFOQUINOVOSYL TRANSFERASE SQD2"/>
    <property type="match status" value="1"/>
</dbReference>
<comment type="caution">
    <text evidence="2">The sequence shown here is derived from an EMBL/GenBank/DDBJ whole genome shotgun (WGS) entry which is preliminary data.</text>
</comment>
<dbReference type="InterPro" id="IPR028098">
    <property type="entry name" value="Glyco_trans_4-like_N"/>
</dbReference>
<protein>
    <recommendedName>
        <fullName evidence="1">Glycosyltransferase subfamily 4-like N-terminal domain-containing protein</fullName>
    </recommendedName>
</protein>
<name>A0A1B7LKQ2_9FIRM</name>
<evidence type="ECO:0000313" key="2">
    <source>
        <dbReference type="EMBL" id="OAT87113.1"/>
    </source>
</evidence>
<dbReference type="OrthoDB" id="9802525at2"/>
<dbReference type="EMBL" id="LYVF01000002">
    <property type="protein sequence ID" value="OAT87113.1"/>
    <property type="molecule type" value="Genomic_DNA"/>
</dbReference>
<dbReference type="Proteomes" id="UP000078532">
    <property type="component" value="Unassembled WGS sequence"/>
</dbReference>
<evidence type="ECO:0000259" key="1">
    <source>
        <dbReference type="Pfam" id="PF13439"/>
    </source>
</evidence>
<accession>A0A1B7LKQ2</accession>
<dbReference type="SUPFAM" id="SSF53756">
    <property type="entry name" value="UDP-Glycosyltransferase/glycogen phosphorylase"/>
    <property type="match status" value="1"/>
</dbReference>
<proteinExistence type="predicted"/>